<keyword evidence="1" id="KW-0051">Antiviral defense</keyword>
<reference evidence="3 4" key="1">
    <citation type="submission" date="2024-03" db="EMBL/GenBank/DDBJ databases">
        <title>Bacilli Hybrid Assemblies.</title>
        <authorList>
            <person name="Kovac J."/>
        </authorList>
    </citation>
    <scope>NUCLEOTIDE SEQUENCE [LARGE SCALE GENOMIC DNA]</scope>
    <source>
        <strain evidence="3 4">FSL M8-0022</strain>
    </source>
</reference>
<dbReference type="RefSeq" id="WP_176458978.1">
    <property type="nucleotide sequence ID" value="NZ_JBBYAK010000001.1"/>
</dbReference>
<dbReference type="InterPro" id="IPR005537">
    <property type="entry name" value="RAMP_III_fam"/>
</dbReference>
<proteinExistence type="predicted"/>
<evidence type="ECO:0000313" key="4">
    <source>
        <dbReference type="Proteomes" id="UP001459714"/>
    </source>
</evidence>
<gene>
    <name evidence="3" type="primary">cmr1</name>
    <name evidence="3" type="ORF">NST17_15685</name>
</gene>
<sequence>MEQKEIETVSAVQQQYYELTFITPMVMHGLNNRMEAEFRTSSLKGVLRYWWRTLQFDKNKNELLEEEEKLFGGASTKYMRKSPLQIHISKPLKGNAKINILPHKSGNSSSGIKENETVTVILQMLKNRPDFEMYNDYFAYFLHLAGMGQRARRGFGACQTAGITWDSIEDFTSSLKSVLEKLDAHDKFTWNSGKSCILVKKTNVTSAHPTLYAVYVGKGKDTFLEILKDIGTASHFGNPRGSLGTTRNKGNASPLWCTVRKIGSKYYPIITELRTNRKKDIGGSYEQDKKIFLEKLGVI</sequence>
<evidence type="ECO:0000313" key="3">
    <source>
        <dbReference type="EMBL" id="MEL3958603.1"/>
    </source>
</evidence>
<evidence type="ECO:0000256" key="1">
    <source>
        <dbReference type="ARBA" id="ARBA00023118"/>
    </source>
</evidence>
<keyword evidence="4" id="KW-1185">Reference proteome</keyword>
<dbReference type="InterPro" id="IPR007522">
    <property type="entry name" value="CRISPR-assoc_prot_TM1795"/>
</dbReference>
<name>A0ABU9K0D7_9BACI</name>
<protein>
    <submittedName>
        <fullName evidence="3">Type III-B CRISPR module RAMP protein Cmr1</fullName>
    </submittedName>
</protein>
<evidence type="ECO:0000259" key="2">
    <source>
        <dbReference type="Pfam" id="PF03787"/>
    </source>
</evidence>
<organism evidence="3 4">
    <name type="scientific">Caldifermentibacillus hisashii</name>
    <dbReference type="NCBI Taxonomy" id="996558"/>
    <lineage>
        <taxon>Bacteria</taxon>
        <taxon>Bacillati</taxon>
        <taxon>Bacillota</taxon>
        <taxon>Bacilli</taxon>
        <taxon>Bacillales</taxon>
        <taxon>Bacillaceae</taxon>
        <taxon>Caldifermentibacillus</taxon>
    </lineage>
</organism>
<feature type="domain" description="CRISPR type III-associated protein" evidence="2">
    <location>
        <begin position="18"/>
        <end position="158"/>
    </location>
</feature>
<dbReference type="EMBL" id="JBBYAK010000001">
    <property type="protein sequence ID" value="MEL3958603.1"/>
    <property type="molecule type" value="Genomic_DNA"/>
</dbReference>
<dbReference type="NCBIfam" id="TIGR01894">
    <property type="entry name" value="cas_TM1795_cmr1"/>
    <property type="match status" value="1"/>
</dbReference>
<dbReference type="Pfam" id="PF03787">
    <property type="entry name" value="RAMPs"/>
    <property type="match status" value="1"/>
</dbReference>
<accession>A0ABU9K0D7</accession>
<comment type="caution">
    <text evidence="3">The sequence shown here is derived from an EMBL/GenBank/DDBJ whole genome shotgun (WGS) entry which is preliminary data.</text>
</comment>
<dbReference type="Proteomes" id="UP001459714">
    <property type="component" value="Unassembled WGS sequence"/>
</dbReference>